<evidence type="ECO:0008006" key="15">
    <source>
        <dbReference type="Google" id="ProtNLM"/>
    </source>
</evidence>
<feature type="domain" description="Trichome birefringence-like N-terminal" evidence="12">
    <location>
        <begin position="188"/>
        <end position="242"/>
    </location>
</feature>
<dbReference type="PANTHER" id="PTHR32285:SF10">
    <property type="entry name" value="XYLAN O-ACETYLTRANSFERASE 1"/>
    <property type="match status" value="1"/>
</dbReference>
<protein>
    <recommendedName>
        <fullName evidence="15">Trichome birefringence-like N-terminal domain-containing protein</fullName>
    </recommendedName>
</protein>
<evidence type="ECO:0000256" key="5">
    <source>
        <dbReference type="ARBA" id="ARBA00022968"/>
    </source>
</evidence>
<reference evidence="13" key="1">
    <citation type="submission" date="2024-10" db="EMBL/GenBank/DDBJ databases">
        <authorList>
            <person name="Ryan C."/>
        </authorList>
    </citation>
    <scope>NUCLEOTIDE SEQUENCE [LARGE SCALE GENOMIC DNA]</scope>
</reference>
<feature type="transmembrane region" description="Helical" evidence="10">
    <location>
        <begin position="39"/>
        <end position="57"/>
    </location>
</feature>
<evidence type="ECO:0000256" key="7">
    <source>
        <dbReference type="ARBA" id="ARBA00023034"/>
    </source>
</evidence>
<evidence type="ECO:0000256" key="10">
    <source>
        <dbReference type="SAM" id="Phobius"/>
    </source>
</evidence>
<feature type="domain" description="Trichome birefringence-like C-terminal" evidence="11">
    <location>
        <begin position="243"/>
        <end position="532"/>
    </location>
</feature>
<evidence type="ECO:0000259" key="11">
    <source>
        <dbReference type="Pfam" id="PF13839"/>
    </source>
</evidence>
<feature type="region of interest" description="Disordered" evidence="9">
    <location>
        <begin position="1"/>
        <end position="20"/>
    </location>
</feature>
<evidence type="ECO:0000256" key="8">
    <source>
        <dbReference type="ARBA" id="ARBA00023136"/>
    </source>
</evidence>
<evidence type="ECO:0000256" key="1">
    <source>
        <dbReference type="ARBA" id="ARBA00004323"/>
    </source>
</evidence>
<evidence type="ECO:0000256" key="6">
    <source>
        <dbReference type="ARBA" id="ARBA00022989"/>
    </source>
</evidence>
<comment type="subcellular location">
    <subcellularLocation>
        <location evidence="1">Golgi apparatus membrane</location>
        <topology evidence="1">Single-pass type II membrane protein</topology>
    </subcellularLocation>
</comment>
<keyword evidence="5" id="KW-0735">Signal-anchor</keyword>
<proteinExistence type="inferred from homology"/>
<evidence type="ECO:0000259" key="12">
    <source>
        <dbReference type="Pfam" id="PF14416"/>
    </source>
</evidence>
<dbReference type="PANTHER" id="PTHR32285">
    <property type="entry name" value="PROTEIN TRICHOME BIREFRINGENCE-LIKE 9-RELATED"/>
    <property type="match status" value="1"/>
</dbReference>
<gene>
    <name evidence="13" type="ORF">URODEC1_LOCUS40413</name>
</gene>
<evidence type="ECO:0000256" key="4">
    <source>
        <dbReference type="ARBA" id="ARBA00022692"/>
    </source>
</evidence>
<dbReference type="Proteomes" id="UP001497457">
    <property type="component" value="Chromosome 18b"/>
</dbReference>
<evidence type="ECO:0000256" key="9">
    <source>
        <dbReference type="SAM" id="MobiDB-lite"/>
    </source>
</evidence>
<sequence length="543" mass="61466">MNFAGRRKSSALAGAGAGGGGGADAFGAKHAAVRKGGRLPVYVASVFFFLCVFVMYGDDIQSLMYGPLITTTRVPDAPADAGGRRQQQGVVVPRRDIASSEKPAAVLHSSDQDEKPKQHGAVKTTTEPERRAMTTTEPSAPAVETPKKPEATSKSGKKKDVGEKKKKKPRRQRAARKTVVPPALGVPETCDLSKGRWVFDNTSYPVYKEEECQFLTSQVTCMKNGRRDDTYQKWRWQPNDCSMPRFDAKLFMERLRGKRFMFVGDSLNRNQWESMVCLVQSAVSPGKKYVSWEGQRVVFHAWEYNATVEFYWAPFLVESNSDDPKIHSIQHRIIKADTIAAHAENWRGVDYLVFNTYIWWMNTLNMKVMRPGAQSWEEHDEVVRIEAYRKVLTTWANWVNENVDPARTSVFFMSMSPLHISPQVWGNPDGIRCAKETMPLLEWHGPLWLGMDWDMFHEANNVSRHASPRVPITFVDITSMSERRKDGHTSVHTIRQGKVLGPEEQADPGTYADCIHWCLPGVPDIWNLVLYTRILSRPAIQFS</sequence>
<dbReference type="InterPro" id="IPR029962">
    <property type="entry name" value="TBL"/>
</dbReference>
<evidence type="ECO:0000313" key="14">
    <source>
        <dbReference type="Proteomes" id="UP001497457"/>
    </source>
</evidence>
<dbReference type="Pfam" id="PF14416">
    <property type="entry name" value="PMR5N"/>
    <property type="match status" value="1"/>
</dbReference>
<organism evidence="13 14">
    <name type="scientific">Urochloa decumbens</name>
    <dbReference type="NCBI Taxonomy" id="240449"/>
    <lineage>
        <taxon>Eukaryota</taxon>
        <taxon>Viridiplantae</taxon>
        <taxon>Streptophyta</taxon>
        <taxon>Embryophyta</taxon>
        <taxon>Tracheophyta</taxon>
        <taxon>Spermatophyta</taxon>
        <taxon>Magnoliopsida</taxon>
        <taxon>Liliopsida</taxon>
        <taxon>Poales</taxon>
        <taxon>Poaceae</taxon>
        <taxon>PACMAD clade</taxon>
        <taxon>Panicoideae</taxon>
        <taxon>Panicodae</taxon>
        <taxon>Paniceae</taxon>
        <taxon>Melinidinae</taxon>
        <taxon>Urochloa</taxon>
    </lineage>
</organism>
<keyword evidence="6 10" id="KW-1133">Transmembrane helix</keyword>
<dbReference type="Pfam" id="PF13839">
    <property type="entry name" value="PC-Esterase"/>
    <property type="match status" value="1"/>
</dbReference>
<dbReference type="AlphaFoldDB" id="A0ABC8Z507"/>
<keyword evidence="14" id="KW-1185">Reference proteome</keyword>
<comment type="similarity">
    <text evidence="2">Belongs to the PC-esterase family. TBL subfamily.</text>
</comment>
<dbReference type="GO" id="GO:0000139">
    <property type="term" value="C:Golgi membrane"/>
    <property type="evidence" value="ECO:0007669"/>
    <property type="project" value="UniProtKB-SubCell"/>
</dbReference>
<keyword evidence="7" id="KW-0333">Golgi apparatus</keyword>
<name>A0ABC8Z507_9POAL</name>
<accession>A0ABC8Z507</accession>
<feature type="region of interest" description="Disordered" evidence="9">
    <location>
        <begin position="74"/>
        <end position="178"/>
    </location>
</feature>
<feature type="compositionally biased region" description="Low complexity" evidence="9">
    <location>
        <begin position="77"/>
        <end position="92"/>
    </location>
</feature>
<dbReference type="InterPro" id="IPR025846">
    <property type="entry name" value="TBL_N"/>
</dbReference>
<dbReference type="InterPro" id="IPR026057">
    <property type="entry name" value="TBL_C"/>
</dbReference>
<evidence type="ECO:0000256" key="2">
    <source>
        <dbReference type="ARBA" id="ARBA00007727"/>
    </source>
</evidence>
<feature type="compositionally biased region" description="Basic residues" evidence="9">
    <location>
        <begin position="164"/>
        <end position="176"/>
    </location>
</feature>
<keyword evidence="3" id="KW-0808">Transferase</keyword>
<keyword evidence="8 10" id="KW-0472">Membrane</keyword>
<evidence type="ECO:0000313" key="13">
    <source>
        <dbReference type="EMBL" id="CAL4953821.1"/>
    </source>
</evidence>
<dbReference type="EMBL" id="OZ075128">
    <property type="protein sequence ID" value="CAL4953821.1"/>
    <property type="molecule type" value="Genomic_DNA"/>
</dbReference>
<dbReference type="GO" id="GO:1990538">
    <property type="term" value="F:xylan O-acetyltransferase activity"/>
    <property type="evidence" value="ECO:0007669"/>
    <property type="project" value="UniProtKB-ARBA"/>
</dbReference>
<keyword evidence="4 10" id="KW-0812">Transmembrane</keyword>
<evidence type="ECO:0000256" key="3">
    <source>
        <dbReference type="ARBA" id="ARBA00022679"/>
    </source>
</evidence>